<dbReference type="GeneID" id="17265787"/>
<dbReference type="InterPro" id="IPR008271">
    <property type="entry name" value="Ser/Thr_kinase_AS"/>
</dbReference>
<dbReference type="FunFam" id="1.10.510.10:FF:000026">
    <property type="entry name" value="Calcium/calmodulin-dependent protein kinase type 1"/>
    <property type="match status" value="1"/>
</dbReference>
<dbReference type="EnsemblProtists" id="EOD14827">
    <property type="protein sequence ID" value="EOD14827"/>
    <property type="gene ID" value="EMIHUDRAFT_432669"/>
</dbReference>
<keyword evidence="5 6" id="KW-0067">ATP-binding</keyword>
<keyword evidence="1 7" id="KW-0723">Serine/threonine-protein kinase</keyword>
<organism evidence="9 10">
    <name type="scientific">Emiliania huxleyi (strain CCMP1516)</name>
    <dbReference type="NCBI Taxonomy" id="280463"/>
    <lineage>
        <taxon>Eukaryota</taxon>
        <taxon>Haptista</taxon>
        <taxon>Haptophyta</taxon>
        <taxon>Prymnesiophyceae</taxon>
        <taxon>Isochrysidales</taxon>
        <taxon>Noelaerhabdaceae</taxon>
        <taxon>Emiliania</taxon>
    </lineage>
</organism>
<dbReference type="PaxDb" id="2903-EOD14827"/>
<evidence type="ECO:0000256" key="6">
    <source>
        <dbReference type="PROSITE-ProRule" id="PRU10141"/>
    </source>
</evidence>
<dbReference type="InterPro" id="IPR011009">
    <property type="entry name" value="Kinase-like_dom_sf"/>
</dbReference>
<dbReference type="Pfam" id="PF00069">
    <property type="entry name" value="Pkinase"/>
    <property type="match status" value="1"/>
</dbReference>
<evidence type="ECO:0000313" key="9">
    <source>
        <dbReference type="EnsemblProtists" id="EOD14827"/>
    </source>
</evidence>
<dbReference type="PROSITE" id="PS50011">
    <property type="entry name" value="PROTEIN_KINASE_DOM"/>
    <property type="match status" value="1"/>
</dbReference>
<evidence type="ECO:0000256" key="1">
    <source>
        <dbReference type="ARBA" id="ARBA00022527"/>
    </source>
</evidence>
<evidence type="ECO:0000313" key="10">
    <source>
        <dbReference type="Proteomes" id="UP000013827"/>
    </source>
</evidence>
<dbReference type="EnsemblProtists" id="EOD20242">
    <property type="protein sequence ID" value="EOD20242"/>
    <property type="gene ID" value="EMIHUDRAFT_444735"/>
</dbReference>
<keyword evidence="10" id="KW-1185">Reference proteome</keyword>
<dbReference type="Gene3D" id="1.10.510.10">
    <property type="entry name" value="Transferase(Phosphotransferase) domain 1"/>
    <property type="match status" value="1"/>
</dbReference>
<dbReference type="CDD" id="cd05117">
    <property type="entry name" value="STKc_CAMK"/>
    <property type="match status" value="1"/>
</dbReference>
<dbReference type="PROSITE" id="PS00108">
    <property type="entry name" value="PROTEIN_KINASE_ST"/>
    <property type="match status" value="1"/>
</dbReference>
<name>A0A0D3IU92_EMIH1</name>
<dbReference type="STRING" id="2903.R1CCX2"/>
<dbReference type="InterPro" id="IPR017441">
    <property type="entry name" value="Protein_kinase_ATP_BS"/>
</dbReference>
<evidence type="ECO:0000256" key="7">
    <source>
        <dbReference type="RuleBase" id="RU000304"/>
    </source>
</evidence>
<dbReference type="SMART" id="SM00220">
    <property type="entry name" value="S_TKc"/>
    <property type="match status" value="1"/>
</dbReference>
<dbReference type="eggNOG" id="KOG0032">
    <property type="taxonomic scope" value="Eukaryota"/>
</dbReference>
<dbReference type="InterPro" id="IPR000719">
    <property type="entry name" value="Prot_kinase_dom"/>
</dbReference>
<dbReference type="HOGENOM" id="CLU_000288_63_0_1"/>
<accession>A0A0D3IU92</accession>
<dbReference type="OMA" id="MGRGYNE"/>
<dbReference type="GO" id="GO:0004674">
    <property type="term" value="F:protein serine/threonine kinase activity"/>
    <property type="evidence" value="ECO:0007669"/>
    <property type="project" value="UniProtKB-KW"/>
</dbReference>
<comment type="similarity">
    <text evidence="7">Belongs to the protein kinase superfamily.</text>
</comment>
<protein>
    <recommendedName>
        <fullName evidence="8">Protein kinase domain-containing protein</fullName>
    </recommendedName>
</protein>
<feature type="domain" description="Protein kinase" evidence="8">
    <location>
        <begin position="14"/>
        <end position="284"/>
    </location>
</feature>
<reference evidence="10" key="1">
    <citation type="journal article" date="2013" name="Nature">
        <title>Pan genome of the phytoplankton Emiliania underpins its global distribution.</title>
        <authorList>
            <person name="Read B.A."/>
            <person name="Kegel J."/>
            <person name="Klute M.J."/>
            <person name="Kuo A."/>
            <person name="Lefebvre S.C."/>
            <person name="Maumus F."/>
            <person name="Mayer C."/>
            <person name="Miller J."/>
            <person name="Monier A."/>
            <person name="Salamov A."/>
            <person name="Young J."/>
            <person name="Aguilar M."/>
            <person name="Claverie J.M."/>
            <person name="Frickenhaus S."/>
            <person name="Gonzalez K."/>
            <person name="Herman E.K."/>
            <person name="Lin Y.C."/>
            <person name="Napier J."/>
            <person name="Ogata H."/>
            <person name="Sarno A.F."/>
            <person name="Shmutz J."/>
            <person name="Schroeder D."/>
            <person name="de Vargas C."/>
            <person name="Verret F."/>
            <person name="von Dassow P."/>
            <person name="Valentin K."/>
            <person name="Van de Peer Y."/>
            <person name="Wheeler G."/>
            <person name="Dacks J.B."/>
            <person name="Delwiche C.F."/>
            <person name="Dyhrman S.T."/>
            <person name="Glockner G."/>
            <person name="John U."/>
            <person name="Richards T."/>
            <person name="Worden A.Z."/>
            <person name="Zhang X."/>
            <person name="Grigoriev I.V."/>
            <person name="Allen A.E."/>
            <person name="Bidle K."/>
            <person name="Borodovsky M."/>
            <person name="Bowler C."/>
            <person name="Brownlee C."/>
            <person name="Cock J.M."/>
            <person name="Elias M."/>
            <person name="Gladyshev V.N."/>
            <person name="Groth M."/>
            <person name="Guda C."/>
            <person name="Hadaegh A."/>
            <person name="Iglesias-Rodriguez M.D."/>
            <person name="Jenkins J."/>
            <person name="Jones B.M."/>
            <person name="Lawson T."/>
            <person name="Leese F."/>
            <person name="Lindquist E."/>
            <person name="Lobanov A."/>
            <person name="Lomsadze A."/>
            <person name="Malik S.B."/>
            <person name="Marsh M.E."/>
            <person name="Mackinder L."/>
            <person name="Mock T."/>
            <person name="Mueller-Roeber B."/>
            <person name="Pagarete A."/>
            <person name="Parker M."/>
            <person name="Probert I."/>
            <person name="Quesneville H."/>
            <person name="Raines C."/>
            <person name="Rensing S.A."/>
            <person name="Riano-Pachon D.M."/>
            <person name="Richier S."/>
            <person name="Rokitta S."/>
            <person name="Shiraiwa Y."/>
            <person name="Soanes D.M."/>
            <person name="van der Giezen M."/>
            <person name="Wahlund T.M."/>
            <person name="Williams B."/>
            <person name="Wilson W."/>
            <person name="Wolfe G."/>
            <person name="Wurch L.L."/>
        </authorList>
    </citation>
    <scope>NUCLEOTIDE SEQUENCE</scope>
</reference>
<keyword evidence="3 6" id="KW-0547">Nucleotide-binding</keyword>
<dbReference type="AlphaFoldDB" id="A0A0D3IU92"/>
<reference evidence="9" key="2">
    <citation type="submission" date="2024-10" db="UniProtKB">
        <authorList>
            <consortium name="EnsemblProtists"/>
        </authorList>
    </citation>
    <scope>IDENTIFICATION</scope>
</reference>
<dbReference type="GeneID" id="17261111"/>
<keyword evidence="2" id="KW-0808">Transferase</keyword>
<evidence type="ECO:0000256" key="4">
    <source>
        <dbReference type="ARBA" id="ARBA00022777"/>
    </source>
</evidence>
<evidence type="ECO:0000256" key="2">
    <source>
        <dbReference type="ARBA" id="ARBA00022679"/>
    </source>
</evidence>
<evidence type="ECO:0000256" key="5">
    <source>
        <dbReference type="ARBA" id="ARBA00022840"/>
    </source>
</evidence>
<dbReference type="GO" id="GO:0005524">
    <property type="term" value="F:ATP binding"/>
    <property type="evidence" value="ECO:0007669"/>
    <property type="project" value="UniProtKB-UniRule"/>
</dbReference>
<dbReference type="RefSeq" id="XP_005767256.1">
    <property type="nucleotide sequence ID" value="XM_005767199.1"/>
</dbReference>
<dbReference type="KEGG" id="ehx:EMIHUDRAFT_444735"/>
<dbReference type="KEGG" id="ehx:EMIHUDRAFT_432669"/>
<evidence type="ECO:0000256" key="3">
    <source>
        <dbReference type="ARBA" id="ARBA00022741"/>
    </source>
</evidence>
<sequence>MGFFKKAEIDKNYDIEKSQLGSGNFAVVKLATYKGPEKSGVPLKKGDKVAVKQIDKAKVEDMNDITREIEIMQNTKHPNVITLFEIYDEPKRMSLVMELVTGGELFDRIVAKSQYTEKEAADCMKQLCTALAYLHSQNVVHRDLKPENILYAAAEDDPSGHGNLIKVADFGLARVVSGSTVMKTACGTPGYVAPEILKNKGYDSGKVDIWSAGVILYILLCGFPPFYEEELPALFDQILHARYDFPSPWWDNISPDAKNLVKAMLTLDPLKRISADDVLSHPWIKGGAPDTELEGAKASLKKYQASRKLKKAALGIIAQNRISAMAAQMKELQVGGDGK</sequence>
<dbReference type="RefSeq" id="XP_005772671.1">
    <property type="nucleotide sequence ID" value="XM_005772614.1"/>
</dbReference>
<proteinExistence type="inferred from homology"/>
<feature type="binding site" evidence="6">
    <location>
        <position position="52"/>
    </location>
    <ligand>
        <name>ATP</name>
        <dbReference type="ChEBI" id="CHEBI:30616"/>
    </ligand>
</feature>
<dbReference type="Proteomes" id="UP000013827">
    <property type="component" value="Unassembled WGS sequence"/>
</dbReference>
<dbReference type="SUPFAM" id="SSF56112">
    <property type="entry name" value="Protein kinase-like (PK-like)"/>
    <property type="match status" value="1"/>
</dbReference>
<evidence type="ECO:0000259" key="8">
    <source>
        <dbReference type="PROSITE" id="PS50011"/>
    </source>
</evidence>
<dbReference type="PROSITE" id="PS00107">
    <property type="entry name" value="PROTEIN_KINASE_ATP"/>
    <property type="match status" value="1"/>
</dbReference>
<dbReference type="PANTHER" id="PTHR24347">
    <property type="entry name" value="SERINE/THREONINE-PROTEIN KINASE"/>
    <property type="match status" value="1"/>
</dbReference>
<keyword evidence="4" id="KW-0418">Kinase</keyword>